<organism evidence="1 2">
    <name type="scientific">Clunio marinus</name>
    <dbReference type="NCBI Taxonomy" id="568069"/>
    <lineage>
        <taxon>Eukaryota</taxon>
        <taxon>Metazoa</taxon>
        <taxon>Ecdysozoa</taxon>
        <taxon>Arthropoda</taxon>
        <taxon>Hexapoda</taxon>
        <taxon>Insecta</taxon>
        <taxon>Pterygota</taxon>
        <taxon>Neoptera</taxon>
        <taxon>Endopterygota</taxon>
        <taxon>Diptera</taxon>
        <taxon>Nematocera</taxon>
        <taxon>Chironomoidea</taxon>
        <taxon>Chironomidae</taxon>
        <taxon>Clunio</taxon>
    </lineage>
</organism>
<sequence length="172" mass="20290">MFFEYQANMFCSTWIEIKRSRHLTHLFGNQKKLLPGVILFRVNTKDNVIRINEIWAHGFGFRANIDLLQPQRPKRSLRRSEVYETLKELINQHGFNGTACILKTFCDASKELTQKSGMLFKLFKLIFTQPSTDDRLTATDDRKDSYWTSNNCDEFTRQCPLWLLKLTPYTDI</sequence>
<dbReference type="PANTHER" id="PTHR21398">
    <property type="entry name" value="AGAP007094-PA"/>
    <property type="match status" value="1"/>
</dbReference>
<dbReference type="SMART" id="SM00718">
    <property type="entry name" value="DM4_12"/>
    <property type="match status" value="1"/>
</dbReference>
<dbReference type="InterPro" id="IPR006631">
    <property type="entry name" value="DM4_12"/>
</dbReference>
<reference evidence="1 2" key="1">
    <citation type="submission" date="2015-04" db="EMBL/GenBank/DDBJ databases">
        <authorList>
            <person name="Syromyatnikov M.Y."/>
            <person name="Popov V.N."/>
        </authorList>
    </citation>
    <scope>NUCLEOTIDE SEQUENCE [LARGE SCALE GENOMIC DNA]</scope>
</reference>
<dbReference type="AlphaFoldDB" id="A0A1J1J0Z0"/>
<gene>
    <name evidence="1" type="ORF">CLUMA_CG018496</name>
</gene>
<protein>
    <submittedName>
        <fullName evidence="1">CLUMA_CG018496, isoform A</fullName>
    </submittedName>
</protein>
<dbReference type="Pfam" id="PF07841">
    <property type="entry name" value="DM4_12"/>
    <property type="match status" value="1"/>
</dbReference>
<accession>A0A1J1J0Z0</accession>
<evidence type="ECO:0000313" key="1">
    <source>
        <dbReference type="EMBL" id="CRL05610.1"/>
    </source>
</evidence>
<dbReference type="Proteomes" id="UP000183832">
    <property type="component" value="Unassembled WGS sequence"/>
</dbReference>
<keyword evidence="2" id="KW-1185">Reference proteome</keyword>
<name>A0A1J1J0Z0_9DIPT</name>
<evidence type="ECO:0000313" key="2">
    <source>
        <dbReference type="Proteomes" id="UP000183832"/>
    </source>
</evidence>
<dbReference type="OrthoDB" id="7526931at2759"/>
<dbReference type="PANTHER" id="PTHR21398:SF23">
    <property type="entry name" value="AGAP002978-PA"/>
    <property type="match status" value="1"/>
</dbReference>
<proteinExistence type="predicted"/>
<dbReference type="EMBL" id="CVRI01000064">
    <property type="protein sequence ID" value="CRL05610.1"/>
    <property type="molecule type" value="Genomic_DNA"/>
</dbReference>